<gene>
    <name evidence="1" type="ORF">G7043_11565</name>
</gene>
<accession>A0A7C9RPL1</accession>
<reference evidence="1 2" key="1">
    <citation type="submission" date="2020-03" db="EMBL/GenBank/DDBJ databases">
        <title>Isolation and identification of active actinomycetes.</title>
        <authorList>
            <person name="Sun X."/>
        </authorList>
    </citation>
    <scope>NUCLEOTIDE SEQUENCE [LARGE SCALE GENOMIC DNA]</scope>
    <source>
        <strain evidence="1 2">NEAU-D13</strain>
    </source>
</reference>
<comment type="caution">
    <text evidence="1">The sequence shown here is derived from an EMBL/GenBank/DDBJ whole genome shotgun (WGS) entry which is preliminary data.</text>
</comment>
<proteinExistence type="predicted"/>
<evidence type="ECO:0000313" key="1">
    <source>
        <dbReference type="EMBL" id="NGY59564.1"/>
    </source>
</evidence>
<sequence length="174" mass="19418">MEAVGTVGAFVATFFLLLREFGRDRDRDTERKKTQASKVYAWTAFERFTLLPETNPEAKRAWSELEREPDDLPAVTQQAVLSGRKTGIIFTTCVTNSSDGPVYDVKAKIGHQTTICELDRSVLLPGASFRIYWLDPTVSAQDSVSGPKEVRFLDAASTKWVRSKQGALGEQQDK</sequence>
<dbReference type="AlphaFoldDB" id="A0A7C9RPL1"/>
<evidence type="ECO:0000313" key="2">
    <source>
        <dbReference type="Proteomes" id="UP000481360"/>
    </source>
</evidence>
<protein>
    <submittedName>
        <fullName evidence="1">Uncharacterized protein</fullName>
    </submittedName>
</protein>
<dbReference type="Proteomes" id="UP000481360">
    <property type="component" value="Unassembled WGS sequence"/>
</dbReference>
<name>A0A7C9RPL1_9PSEU</name>
<keyword evidence="2" id="KW-1185">Reference proteome</keyword>
<dbReference type="EMBL" id="JAAMPJ010000002">
    <property type="protein sequence ID" value="NGY59564.1"/>
    <property type="molecule type" value="Genomic_DNA"/>
</dbReference>
<organism evidence="1 2">
    <name type="scientific">Lentzea alba</name>
    <dbReference type="NCBI Taxonomy" id="2714351"/>
    <lineage>
        <taxon>Bacteria</taxon>
        <taxon>Bacillati</taxon>
        <taxon>Actinomycetota</taxon>
        <taxon>Actinomycetes</taxon>
        <taxon>Pseudonocardiales</taxon>
        <taxon>Pseudonocardiaceae</taxon>
        <taxon>Lentzea</taxon>
    </lineage>
</organism>